<dbReference type="InterPro" id="IPR050492">
    <property type="entry name" value="Bact_metal-bind_prot9"/>
</dbReference>
<dbReference type="PANTHER" id="PTHR42953">
    <property type="entry name" value="HIGH-AFFINITY ZINC UPTAKE SYSTEM PROTEIN ZNUA-RELATED"/>
    <property type="match status" value="1"/>
</dbReference>
<comment type="caution">
    <text evidence="5">The sequence shown here is derived from an EMBL/GenBank/DDBJ whole genome shotgun (WGS) entry which is preliminary data.</text>
</comment>
<evidence type="ECO:0000256" key="1">
    <source>
        <dbReference type="ARBA" id="ARBA00004196"/>
    </source>
</evidence>
<sequence>MLLPALLAASGFARAAPIPVIAAESTYGAIAQAVGGPYVSVDSILRSPDVDPHTFEATPATARAVARARIVLLNGLGYDEWMRKLLAAAPSPRREVVVAAEVGRAWVMADGNPHVFYDTRVADAVAARVATLLQRDDPAHAAEFARNLIAFRAALAAVDARVAQLRRAHPGLKVAATEPVFAYMLRALGWTSSGQRFQLDVMNGTEPPPAVVARFEDELRARRVALLIYNRQVSEAVTQRMREVAGRAAIARVGIDEIAPPGVGYAAWLQRSLDAVEAALHSVALR</sequence>
<evidence type="ECO:0000256" key="3">
    <source>
        <dbReference type="ARBA" id="ARBA00022723"/>
    </source>
</evidence>
<dbReference type="AlphaFoldDB" id="A0A1J5P7X3"/>
<evidence type="ECO:0000313" key="5">
    <source>
        <dbReference type="EMBL" id="OIQ67681.1"/>
    </source>
</evidence>
<dbReference type="InterPro" id="IPR006127">
    <property type="entry name" value="ZnuA-like"/>
</dbReference>
<dbReference type="SUPFAM" id="SSF53807">
    <property type="entry name" value="Helical backbone' metal receptor"/>
    <property type="match status" value="1"/>
</dbReference>
<accession>A0A1J5P7X3</accession>
<gene>
    <name evidence="5" type="primary">fimA_15</name>
    <name evidence="5" type="ORF">GALL_507380</name>
</gene>
<dbReference type="GO" id="GO:0030313">
    <property type="term" value="C:cell envelope"/>
    <property type="evidence" value="ECO:0007669"/>
    <property type="project" value="UniProtKB-SubCell"/>
</dbReference>
<keyword evidence="5" id="KW-0449">Lipoprotein</keyword>
<evidence type="ECO:0000256" key="4">
    <source>
        <dbReference type="ARBA" id="ARBA00022729"/>
    </source>
</evidence>
<comment type="subcellular location">
    <subcellularLocation>
        <location evidence="1">Cell envelope</location>
    </subcellularLocation>
</comment>
<proteinExistence type="predicted"/>
<reference evidence="5" key="1">
    <citation type="submission" date="2016-10" db="EMBL/GenBank/DDBJ databases">
        <title>Sequence of Gallionella enrichment culture.</title>
        <authorList>
            <person name="Poehlein A."/>
            <person name="Muehling M."/>
            <person name="Daniel R."/>
        </authorList>
    </citation>
    <scope>NUCLEOTIDE SEQUENCE</scope>
</reference>
<evidence type="ECO:0000256" key="2">
    <source>
        <dbReference type="ARBA" id="ARBA00022448"/>
    </source>
</evidence>
<dbReference type="EMBL" id="MLJW01005771">
    <property type="protein sequence ID" value="OIQ67681.1"/>
    <property type="molecule type" value="Genomic_DNA"/>
</dbReference>
<name>A0A1J5P7X3_9ZZZZ</name>
<dbReference type="GO" id="GO:0030001">
    <property type="term" value="P:metal ion transport"/>
    <property type="evidence" value="ECO:0007669"/>
    <property type="project" value="InterPro"/>
</dbReference>
<dbReference type="Pfam" id="PF01297">
    <property type="entry name" value="ZnuA"/>
    <property type="match status" value="1"/>
</dbReference>
<organism evidence="5">
    <name type="scientific">mine drainage metagenome</name>
    <dbReference type="NCBI Taxonomy" id="410659"/>
    <lineage>
        <taxon>unclassified sequences</taxon>
        <taxon>metagenomes</taxon>
        <taxon>ecological metagenomes</taxon>
    </lineage>
</organism>
<dbReference type="GO" id="GO:0046872">
    <property type="term" value="F:metal ion binding"/>
    <property type="evidence" value="ECO:0007669"/>
    <property type="project" value="UniProtKB-KW"/>
</dbReference>
<dbReference type="Gene3D" id="3.40.50.1980">
    <property type="entry name" value="Nitrogenase molybdenum iron protein domain"/>
    <property type="match status" value="2"/>
</dbReference>
<keyword evidence="2" id="KW-0813">Transport</keyword>
<protein>
    <submittedName>
        <fullName evidence="5">Manganese ABC transporter substrate-binding lipoprotein</fullName>
    </submittedName>
</protein>
<dbReference type="PANTHER" id="PTHR42953:SF1">
    <property type="entry name" value="METAL-BINDING PROTEIN HI_0362-RELATED"/>
    <property type="match status" value="1"/>
</dbReference>
<keyword evidence="4" id="KW-0732">Signal</keyword>
<keyword evidence="3" id="KW-0479">Metal-binding</keyword>